<dbReference type="GO" id="GO:0019202">
    <property type="term" value="F:amino acid kinase activity"/>
    <property type="evidence" value="ECO:0007669"/>
    <property type="project" value="TreeGrafter"/>
</dbReference>
<accession>A0AA97FI46</accession>
<name>A0AA97FI46_9MICO</name>
<keyword evidence="4" id="KW-1185">Reference proteome</keyword>
<feature type="domain" description="Aminoglycoside phosphotransferase" evidence="2">
    <location>
        <begin position="49"/>
        <end position="290"/>
    </location>
</feature>
<dbReference type="KEGG" id="mbet:N8K70_13930"/>
<dbReference type="AlphaFoldDB" id="A0AA97FI46"/>
<reference evidence="3 4" key="1">
    <citation type="submission" date="2023-02" db="EMBL/GenBank/DDBJ databases">
        <title>Microbacterium betulae sp. nov., isolated from birch wood.</title>
        <authorList>
            <person name="Pasciak M."/>
            <person name="Pawlik K.J."/>
            <person name="Martynowski D."/>
            <person name="Laczmanski L."/>
            <person name="Ciekot J."/>
            <person name="Szponar B."/>
            <person name="Wojcik-Fatla A."/>
            <person name="Mackiewicz B."/>
            <person name="Farian E."/>
            <person name="Cholewa G."/>
            <person name="Cholewa A."/>
            <person name="Dutkiewicz J."/>
        </authorList>
    </citation>
    <scope>NUCLEOTIDE SEQUENCE [LARGE SCALE GENOMIC DNA]</scope>
    <source>
        <strain evidence="3 4">AB</strain>
    </source>
</reference>
<evidence type="ECO:0000259" key="2">
    <source>
        <dbReference type="Pfam" id="PF01636"/>
    </source>
</evidence>
<comment type="similarity">
    <text evidence="1">Belongs to the pseudomonas-type ThrB family.</text>
</comment>
<dbReference type="PANTHER" id="PTHR21064:SF6">
    <property type="entry name" value="AMINOGLYCOSIDE PHOSPHOTRANSFERASE DOMAIN-CONTAINING PROTEIN"/>
    <property type="match status" value="1"/>
</dbReference>
<dbReference type="InterPro" id="IPR011009">
    <property type="entry name" value="Kinase-like_dom_sf"/>
</dbReference>
<organism evidence="3 4">
    <name type="scientific">Microbacterium betulae</name>
    <dbReference type="NCBI Taxonomy" id="2981139"/>
    <lineage>
        <taxon>Bacteria</taxon>
        <taxon>Bacillati</taxon>
        <taxon>Actinomycetota</taxon>
        <taxon>Actinomycetes</taxon>
        <taxon>Micrococcales</taxon>
        <taxon>Microbacteriaceae</taxon>
        <taxon>Microbacterium</taxon>
    </lineage>
</organism>
<sequence length="351" mass="38517">MTRVDPAAGLAAFDRLRRGAPAPAWVRDGILRGWGLPADAAATLIVLSENITFRVDVGDVPTLVVRLGRPGYAGGVDHLRAELLWVEALRADIDAPTPSPVRGADGALVQRLPDESGRTWTAVAFEFVVGTILEEQPDIARHFASIGRLTAQLHEHARSWDPPEDFVRFEWRVRDMVGADARWGDWRAAALSDAEREMLERAEVAARASLDAAGVDRSPAHAGLIHADLRPSNVMTTTDAANPLVVIDFDDCGHGFYLYDFAAALTFYEHRPEALEMAGRWIDGYTQIRPLSTHDLAAAAALSLLRRLTMLGWATTHRADALPSDLWDENLPGTVEVGRRYLSDPLRIVRG</sequence>
<dbReference type="RefSeq" id="WP_317138950.1">
    <property type="nucleotide sequence ID" value="NZ_CP118157.1"/>
</dbReference>
<evidence type="ECO:0000313" key="4">
    <source>
        <dbReference type="Proteomes" id="UP001305498"/>
    </source>
</evidence>
<dbReference type="EMBL" id="CP118157">
    <property type="protein sequence ID" value="WOF22479.1"/>
    <property type="molecule type" value="Genomic_DNA"/>
</dbReference>
<dbReference type="InterPro" id="IPR050249">
    <property type="entry name" value="Pseudomonas-type_ThrB"/>
</dbReference>
<dbReference type="Gene3D" id="3.90.1200.10">
    <property type="match status" value="1"/>
</dbReference>
<dbReference type="Proteomes" id="UP001305498">
    <property type="component" value="Chromosome"/>
</dbReference>
<dbReference type="Pfam" id="PF01636">
    <property type="entry name" value="APH"/>
    <property type="match status" value="1"/>
</dbReference>
<proteinExistence type="inferred from homology"/>
<protein>
    <submittedName>
        <fullName evidence="3">Phosphotransferase</fullName>
    </submittedName>
</protein>
<evidence type="ECO:0000313" key="3">
    <source>
        <dbReference type="EMBL" id="WOF22479.1"/>
    </source>
</evidence>
<dbReference type="SUPFAM" id="SSF56112">
    <property type="entry name" value="Protein kinase-like (PK-like)"/>
    <property type="match status" value="1"/>
</dbReference>
<gene>
    <name evidence="3" type="ORF">N8K70_13930</name>
</gene>
<dbReference type="InterPro" id="IPR002575">
    <property type="entry name" value="Aminoglycoside_PTrfase"/>
</dbReference>
<evidence type="ECO:0000256" key="1">
    <source>
        <dbReference type="ARBA" id="ARBA00038240"/>
    </source>
</evidence>
<dbReference type="PANTHER" id="PTHR21064">
    <property type="entry name" value="AMINOGLYCOSIDE PHOSPHOTRANSFERASE DOMAIN-CONTAINING PROTEIN-RELATED"/>
    <property type="match status" value="1"/>
</dbReference>